<keyword evidence="4 5" id="KW-0472">Membrane</keyword>
<feature type="domain" description="Mechanosensitive ion channel MscS" evidence="6">
    <location>
        <begin position="190"/>
        <end position="258"/>
    </location>
</feature>
<gene>
    <name evidence="7" type="ORF">MQE36_13165</name>
</gene>
<evidence type="ECO:0000259" key="6">
    <source>
        <dbReference type="Pfam" id="PF00924"/>
    </source>
</evidence>
<dbReference type="InterPro" id="IPR006685">
    <property type="entry name" value="MscS_channel_2nd"/>
</dbReference>
<dbReference type="PANTHER" id="PTHR30414">
    <property type="entry name" value="MINICONDUCTANCE MECHANOSENSITIVE CHANNEL YBDG"/>
    <property type="match status" value="1"/>
</dbReference>
<sequence>MQKYFRWFYNFLIDQGMEDQNAAYLNLAFNIIVLTILLLLIDYLFKYVIIRIFKAFSNKTKTSYDDYLVKSNFPKYVAHLVPFLIIRKIIPFVIQDFPQWEAYLIKVTDVYLIILMVWVFRSIVKTTKSYLSQIDNFKDKPLESYAQIVIVFIWFIGAIFIFSEITDQSILQFLATLGAASAVLLLVFKDTILGFVTSIQVSVNDIVRIGDWITQEKYGADGNITEINLTTVKVQNFDNTITTIPTYSLISESFKNWRGMQESGGRRIKRALNIKQNSVKFLSVEDLQRFSEIQMVAQYIDHRQKDIDKYNNENSFNKELAVNGRNQTNLGLFRKYCDMYLNNHPAINKDMMIMTRHLAPSPQGIPLEVYAFSSDKRWINYEHITADIFEHLIAASAYFDLELYEEPSGKDLKSLKDK</sequence>
<evidence type="ECO:0000256" key="5">
    <source>
        <dbReference type="SAM" id="Phobius"/>
    </source>
</evidence>
<accession>A0ABY3YKL1</accession>
<dbReference type="Pfam" id="PF00924">
    <property type="entry name" value="MS_channel_2nd"/>
    <property type="match status" value="1"/>
</dbReference>
<evidence type="ECO:0000313" key="8">
    <source>
        <dbReference type="Proteomes" id="UP000829476"/>
    </source>
</evidence>
<dbReference type="InterPro" id="IPR023408">
    <property type="entry name" value="MscS_beta-dom_sf"/>
</dbReference>
<dbReference type="Proteomes" id="UP000829476">
    <property type="component" value="Chromosome"/>
</dbReference>
<protein>
    <submittedName>
        <fullName evidence="7">Mechanosensitive ion channel family protein</fullName>
    </submittedName>
</protein>
<dbReference type="RefSeq" id="WP_242936441.1">
    <property type="nucleotide sequence ID" value="NZ_CP094326.1"/>
</dbReference>
<keyword evidence="3 5" id="KW-1133">Transmembrane helix</keyword>
<keyword evidence="8" id="KW-1185">Reference proteome</keyword>
<evidence type="ECO:0000313" key="7">
    <source>
        <dbReference type="EMBL" id="UNY98031.1"/>
    </source>
</evidence>
<dbReference type="SUPFAM" id="SSF50182">
    <property type="entry name" value="Sm-like ribonucleoproteins"/>
    <property type="match status" value="1"/>
</dbReference>
<dbReference type="Gene3D" id="2.30.30.60">
    <property type="match status" value="1"/>
</dbReference>
<keyword evidence="2 5" id="KW-0812">Transmembrane</keyword>
<dbReference type="InterPro" id="IPR030192">
    <property type="entry name" value="YbdG"/>
</dbReference>
<dbReference type="InterPro" id="IPR010920">
    <property type="entry name" value="LSM_dom_sf"/>
</dbReference>
<feature type="transmembrane region" description="Helical" evidence="5">
    <location>
        <begin position="23"/>
        <end position="45"/>
    </location>
</feature>
<name>A0ABY3YKL1_9FLAO</name>
<feature type="transmembrane region" description="Helical" evidence="5">
    <location>
        <begin position="169"/>
        <end position="188"/>
    </location>
</feature>
<proteinExistence type="predicted"/>
<dbReference type="EMBL" id="CP094326">
    <property type="protein sequence ID" value="UNY98031.1"/>
    <property type="molecule type" value="Genomic_DNA"/>
</dbReference>
<comment type="subcellular location">
    <subcellularLocation>
        <location evidence="1">Membrane</location>
    </subcellularLocation>
</comment>
<evidence type="ECO:0000256" key="3">
    <source>
        <dbReference type="ARBA" id="ARBA00022989"/>
    </source>
</evidence>
<organism evidence="7 8">
    <name type="scientific">Zhouia spongiae</name>
    <dbReference type="NCBI Taxonomy" id="2202721"/>
    <lineage>
        <taxon>Bacteria</taxon>
        <taxon>Pseudomonadati</taxon>
        <taxon>Bacteroidota</taxon>
        <taxon>Flavobacteriia</taxon>
        <taxon>Flavobacteriales</taxon>
        <taxon>Flavobacteriaceae</taxon>
        <taxon>Zhouia</taxon>
    </lineage>
</organism>
<evidence type="ECO:0000256" key="1">
    <source>
        <dbReference type="ARBA" id="ARBA00004370"/>
    </source>
</evidence>
<feature type="transmembrane region" description="Helical" evidence="5">
    <location>
        <begin position="145"/>
        <end position="163"/>
    </location>
</feature>
<evidence type="ECO:0000256" key="2">
    <source>
        <dbReference type="ARBA" id="ARBA00022692"/>
    </source>
</evidence>
<reference evidence="7 8" key="1">
    <citation type="journal article" date="2018" name="Int. J. Syst. Evol. Microbiol.">
        <title>Zhouia spongiae sp. nov., isolated from a marine sponge.</title>
        <authorList>
            <person name="Zhuang L."/>
            <person name="Lin B."/>
            <person name="Qin F."/>
            <person name="Luo L."/>
        </authorList>
    </citation>
    <scope>NUCLEOTIDE SEQUENCE [LARGE SCALE GENOMIC DNA]</scope>
    <source>
        <strain evidence="7 8">HN-Y44</strain>
    </source>
</reference>
<dbReference type="PANTHER" id="PTHR30414:SF0">
    <property type="entry name" value="MINICONDUCTANCE MECHANOSENSITIVE CHANNEL YBDG"/>
    <property type="match status" value="1"/>
</dbReference>
<evidence type="ECO:0000256" key="4">
    <source>
        <dbReference type="ARBA" id="ARBA00023136"/>
    </source>
</evidence>
<feature type="transmembrane region" description="Helical" evidence="5">
    <location>
        <begin position="100"/>
        <end position="124"/>
    </location>
</feature>